<dbReference type="EMBL" id="JACEEZ010023513">
    <property type="protein sequence ID" value="KAG0711209.1"/>
    <property type="molecule type" value="Genomic_DNA"/>
</dbReference>
<organism evidence="2 3">
    <name type="scientific">Chionoecetes opilio</name>
    <name type="common">Atlantic snow crab</name>
    <name type="synonym">Cancer opilio</name>
    <dbReference type="NCBI Taxonomy" id="41210"/>
    <lineage>
        <taxon>Eukaryota</taxon>
        <taxon>Metazoa</taxon>
        <taxon>Ecdysozoa</taxon>
        <taxon>Arthropoda</taxon>
        <taxon>Crustacea</taxon>
        <taxon>Multicrustacea</taxon>
        <taxon>Malacostraca</taxon>
        <taxon>Eumalacostraca</taxon>
        <taxon>Eucarida</taxon>
        <taxon>Decapoda</taxon>
        <taxon>Pleocyemata</taxon>
        <taxon>Brachyura</taxon>
        <taxon>Eubrachyura</taxon>
        <taxon>Majoidea</taxon>
        <taxon>Majidae</taxon>
        <taxon>Chionoecetes</taxon>
    </lineage>
</organism>
<gene>
    <name evidence="2" type="ORF">GWK47_021101</name>
</gene>
<name>A0A8J4XT79_CHIOP</name>
<evidence type="ECO:0000256" key="1">
    <source>
        <dbReference type="SAM" id="MobiDB-lite"/>
    </source>
</evidence>
<proteinExistence type="predicted"/>
<keyword evidence="3" id="KW-1185">Reference proteome</keyword>
<comment type="caution">
    <text evidence="2">The sequence shown here is derived from an EMBL/GenBank/DDBJ whole genome shotgun (WGS) entry which is preliminary data.</text>
</comment>
<protein>
    <submittedName>
        <fullName evidence="2">Uncharacterized protein</fullName>
    </submittedName>
</protein>
<evidence type="ECO:0000313" key="2">
    <source>
        <dbReference type="EMBL" id="KAG0711209.1"/>
    </source>
</evidence>
<feature type="region of interest" description="Disordered" evidence="1">
    <location>
        <begin position="86"/>
        <end position="136"/>
    </location>
</feature>
<dbReference type="Proteomes" id="UP000770661">
    <property type="component" value="Unassembled WGS sequence"/>
</dbReference>
<sequence length="160" mass="17099">MTSPLPTPPRSWGGAFLRDFLGLFIFQGGSQKSPLNPGGKPIDSLKGGGCTIRHSHTEAVPLRFPANFRGKIWGFDDTQGIIKPAGDDLQMVSPAGSRAKEKGLENQGDLTKLNLRGPPTHPAPTPFNRCPQCQPSRDFSPRGPLCAGFGQLELTGPPNT</sequence>
<evidence type="ECO:0000313" key="3">
    <source>
        <dbReference type="Proteomes" id="UP000770661"/>
    </source>
</evidence>
<dbReference type="AlphaFoldDB" id="A0A8J4XT79"/>
<reference evidence="2" key="1">
    <citation type="submission" date="2020-07" db="EMBL/GenBank/DDBJ databases">
        <title>The High-quality genome of the commercially important snow crab, Chionoecetes opilio.</title>
        <authorList>
            <person name="Jeong J.-H."/>
            <person name="Ryu S."/>
        </authorList>
    </citation>
    <scope>NUCLEOTIDE SEQUENCE</scope>
    <source>
        <strain evidence="2">MADBK_172401_WGS</strain>
        <tissue evidence="2">Digestive gland</tissue>
    </source>
</reference>
<accession>A0A8J4XT79</accession>